<organism evidence="1 2">
    <name type="scientific">Micromonospora coerulea</name>
    <dbReference type="NCBI Taxonomy" id="47856"/>
    <lineage>
        <taxon>Bacteria</taxon>
        <taxon>Bacillati</taxon>
        <taxon>Actinomycetota</taxon>
        <taxon>Actinomycetes</taxon>
        <taxon>Micromonosporales</taxon>
        <taxon>Micromonosporaceae</taxon>
        <taxon>Micromonospora</taxon>
    </lineage>
</organism>
<evidence type="ECO:0000313" key="2">
    <source>
        <dbReference type="Proteomes" id="UP001500307"/>
    </source>
</evidence>
<dbReference type="Proteomes" id="UP001500307">
    <property type="component" value="Unassembled WGS sequence"/>
</dbReference>
<comment type="caution">
    <text evidence="1">The sequence shown here is derived from an EMBL/GenBank/DDBJ whole genome shotgun (WGS) entry which is preliminary data.</text>
</comment>
<gene>
    <name evidence="1" type="ORF">GCM10023176_17210</name>
</gene>
<sequence length="70" mass="6801">MLAPGFAARSTVAGATPGAAHAGAATAVTSAVTAATVTALPLRPRNVAVKPIVTPSAPPRLMGAASARRR</sequence>
<name>A0ABP8SEB3_9ACTN</name>
<accession>A0ABP8SEB3</accession>
<protein>
    <submittedName>
        <fullName evidence="1">Uncharacterized protein</fullName>
    </submittedName>
</protein>
<keyword evidence="2" id="KW-1185">Reference proteome</keyword>
<reference evidence="2" key="1">
    <citation type="journal article" date="2019" name="Int. J. Syst. Evol. Microbiol.">
        <title>The Global Catalogue of Microorganisms (GCM) 10K type strain sequencing project: providing services to taxonomists for standard genome sequencing and annotation.</title>
        <authorList>
            <consortium name="The Broad Institute Genomics Platform"/>
            <consortium name="The Broad Institute Genome Sequencing Center for Infectious Disease"/>
            <person name="Wu L."/>
            <person name="Ma J."/>
        </authorList>
    </citation>
    <scope>NUCLEOTIDE SEQUENCE [LARGE SCALE GENOMIC DNA]</scope>
    <source>
        <strain evidence="2">JCM 3175</strain>
    </source>
</reference>
<dbReference type="EMBL" id="BAABGU010000007">
    <property type="protein sequence ID" value="GAA4566656.1"/>
    <property type="molecule type" value="Genomic_DNA"/>
</dbReference>
<proteinExistence type="predicted"/>
<evidence type="ECO:0000313" key="1">
    <source>
        <dbReference type="EMBL" id="GAA4566656.1"/>
    </source>
</evidence>